<feature type="compositionally biased region" description="Polar residues" evidence="15">
    <location>
        <begin position="986"/>
        <end position="1004"/>
    </location>
</feature>
<keyword evidence="10" id="KW-0460">Magnesium</keyword>
<gene>
    <name evidence="17" type="ORF">niasHS_003654</name>
</gene>
<keyword evidence="7 14" id="KW-0547">Nucleotide-binding</keyword>
<sequence length="1560" mass="175096">MDFGQTLDSNSAAGSGPPTFRANVFKQSSHSLDKYGGVGSTSGNLRRLKTVLVMDKKVQKCLRVREMACQEIEAMAAMLNVNLQLIDFDRLDFGESSTLDNFYNADIALIDFSITQQQPSLCYHVGVRESMGQTYNIIIMYSPDLPDDQKAEMQIEALKKTLAHCSLIVYFLSKDDLPTLLSADRSSKFGSQHERYQKMLKKGRSDSYGTFSDRIRQALNNVTIEANAHAREKFLSDLRKVRDIESPPDQNKFLERMRTRLDNPDVLSVDTVHQFLLCLRDTQDYDGIIGLIDDLERIDQKQITHAQAVRFLYAFALNRRNKNGDRDKSLLTVEQIMETADYQMISPDVICLAGRVYKDKFISSNYEDREALDKAIEWYRKAFKLSPLEYSGINLTTMLRARGEQFEDSPELQQIAVVLNSLLGRKGALANMTDYWDVATFFEVSVLAEDYNKACLAAEKMAMLKPPVWFLKSTMENIKLINQCTATLQLSPVERDKKTFLFWTEFFMESIESQHIEITSSRFPVLIQELNKMLTPSYLNVNADDIILYHVLEDSQRAQMKRQMQLNGGLASGSHRWEFKANNIKAVSASKRDDRSMFLYVFENSDDFNFTFPSSKHCAKVIEMIVSMEGGCERNILSGDESDSLKFEYEVDSNRERIVLGRGTYGTVYSARDITTQRSIVVKEIEVKNEEEVQPLMEEIQLHSTLSHDNIVKYLGSKVEKREAGSFFLIFMEHVPGGSLSSLIRSKWGPLDNEQTMAFYARQILEGLKYLHSQKIVHRDIKGENVLVNQYSGLCKISDFGTCKRLAGLNPVTDTFKGTLQYMAPEVITGGQRGYGPPADIWSFGATLIEMVTGKPPFIELGLPEAAVFKVGMHRIHPPIPTHLSESAANFIKSCFNPDPADRSSAAELLSDPFIQQYYSNASRNANTKKRIESSTTGGGGKHTSKFFRSASHMSGMTASSALAIPSACSSSSMAIVDLPNSSLATPSLSSVPQQIHVTPSVSMRNRPPMERSDRRMGNERNLKLRIEPCLSMPSYCCQSMASAAALINPTATSFAPSPPCPQGPFSASPKVPTVGSSILGFASDQNVGVVHQCATAHQLRAPKPSSPLAIPVQVSQPNSPIRDHQTPHTASPSFGSDNAPFLGVSPSTALSIPEENSFSNFFFTLQKEGERRTTLILILEQHEAQIIAKWHEQLLNEFGADESLLSPMALTRLLQSLRLFILPKEGGGSTAIDVTPAQEHLQQTLEGICREFDPRHSDQMAPVHQLMIALYLFPNTVQPLLKLQKIKPHWMFTLDDLIRNAVQQAIKFLRPQEPTSRDEGFANPKQCSSVHQLLPVPQQSSLLAPASSFDLLGKAYTDQIKSLWDDLVSVERKLLSVLEVAFVERQERIRSLCTSVSDLTPGNANGVQQQQQQLWATLASQQTMEQGQMPNNGSNHHQQQGAGGGTHFASPLLSVDDSGIDMERLSDDDEPLREWLLRIGCDDYSIELLERERYTKRDILEFVTREELMKLGIRGGIACRIWRHILRARLENSQKFNGDTANRKQPRQNYSTNFDWKND</sequence>
<feature type="region of interest" description="Disordered" evidence="15">
    <location>
        <begin position="986"/>
        <end position="1017"/>
    </location>
</feature>
<organism evidence="17 18">
    <name type="scientific">Heterodera schachtii</name>
    <name type="common">Sugarbeet cyst nematode worm</name>
    <name type="synonym">Tylenchus schachtii</name>
    <dbReference type="NCBI Taxonomy" id="97005"/>
    <lineage>
        <taxon>Eukaryota</taxon>
        <taxon>Metazoa</taxon>
        <taxon>Ecdysozoa</taxon>
        <taxon>Nematoda</taxon>
        <taxon>Chromadorea</taxon>
        <taxon>Rhabditida</taxon>
        <taxon>Tylenchina</taxon>
        <taxon>Tylenchomorpha</taxon>
        <taxon>Tylenchoidea</taxon>
        <taxon>Heteroderidae</taxon>
        <taxon>Heteroderinae</taxon>
        <taxon>Heterodera</taxon>
    </lineage>
</organism>
<dbReference type="PANTHER" id="PTHR11584">
    <property type="entry name" value="SERINE/THREONINE PROTEIN KINASE"/>
    <property type="match status" value="1"/>
</dbReference>
<evidence type="ECO:0000256" key="10">
    <source>
        <dbReference type="ARBA" id="ARBA00022842"/>
    </source>
</evidence>
<dbReference type="PROSITE" id="PS50011">
    <property type="entry name" value="PROTEIN_KINASE_DOM"/>
    <property type="match status" value="1"/>
</dbReference>
<feature type="region of interest" description="Disordered" evidence="15">
    <location>
        <begin position="1423"/>
        <end position="1449"/>
    </location>
</feature>
<dbReference type="InterPro" id="IPR017441">
    <property type="entry name" value="Protein_kinase_ATP_BS"/>
</dbReference>
<evidence type="ECO:0000256" key="7">
    <source>
        <dbReference type="ARBA" id="ARBA00022741"/>
    </source>
</evidence>
<keyword evidence="18" id="KW-1185">Reference proteome</keyword>
<feature type="region of interest" description="Disordered" evidence="15">
    <location>
        <begin position="1538"/>
        <end position="1560"/>
    </location>
</feature>
<dbReference type="Pfam" id="PF00069">
    <property type="entry name" value="Pkinase"/>
    <property type="match status" value="1"/>
</dbReference>
<comment type="catalytic activity">
    <reaction evidence="13">
        <text>L-seryl-[protein] + ATP = O-phospho-L-seryl-[protein] + ADP + H(+)</text>
        <dbReference type="Rhea" id="RHEA:17989"/>
        <dbReference type="Rhea" id="RHEA-COMP:9863"/>
        <dbReference type="Rhea" id="RHEA-COMP:11604"/>
        <dbReference type="ChEBI" id="CHEBI:15378"/>
        <dbReference type="ChEBI" id="CHEBI:29999"/>
        <dbReference type="ChEBI" id="CHEBI:30616"/>
        <dbReference type="ChEBI" id="CHEBI:83421"/>
        <dbReference type="ChEBI" id="CHEBI:456216"/>
        <dbReference type="EC" id="2.7.11.25"/>
    </reaction>
</comment>
<name>A0ABD2KH48_HETSC</name>
<evidence type="ECO:0000313" key="17">
    <source>
        <dbReference type="EMBL" id="KAL3102245.1"/>
    </source>
</evidence>
<dbReference type="Pfam" id="PF19039">
    <property type="entry name" value="ASK_PH"/>
    <property type="match status" value="1"/>
</dbReference>
<dbReference type="InterPro" id="IPR000719">
    <property type="entry name" value="Prot_kinase_dom"/>
</dbReference>
<evidence type="ECO:0000256" key="15">
    <source>
        <dbReference type="SAM" id="MobiDB-lite"/>
    </source>
</evidence>
<feature type="compositionally biased region" description="Basic and acidic residues" evidence="15">
    <location>
        <begin position="1008"/>
        <end position="1017"/>
    </location>
</feature>
<dbReference type="EMBL" id="JBICCN010000026">
    <property type="protein sequence ID" value="KAL3102245.1"/>
    <property type="molecule type" value="Genomic_DNA"/>
</dbReference>
<dbReference type="PROSITE" id="PS00107">
    <property type="entry name" value="PROTEIN_KINASE_ATP"/>
    <property type="match status" value="1"/>
</dbReference>
<evidence type="ECO:0000256" key="3">
    <source>
        <dbReference type="ARBA" id="ARBA00012406"/>
    </source>
</evidence>
<dbReference type="InterPro" id="IPR011009">
    <property type="entry name" value="Kinase-like_dom_sf"/>
</dbReference>
<keyword evidence="8" id="KW-0418">Kinase</keyword>
<feature type="region of interest" description="Disordered" evidence="15">
    <location>
        <begin position="925"/>
        <end position="947"/>
    </location>
</feature>
<feature type="compositionally biased region" description="Polar residues" evidence="15">
    <location>
        <begin position="1128"/>
        <end position="1137"/>
    </location>
</feature>
<dbReference type="InterPro" id="IPR046873">
    <property type="entry name" value="HisK-N-like"/>
</dbReference>
<dbReference type="SUPFAM" id="SSF56112">
    <property type="entry name" value="Protein kinase-like (PK-like)"/>
    <property type="match status" value="1"/>
</dbReference>
<feature type="domain" description="Protein kinase" evidence="16">
    <location>
        <begin position="654"/>
        <end position="915"/>
    </location>
</feature>
<evidence type="ECO:0000256" key="5">
    <source>
        <dbReference type="ARBA" id="ARBA00022679"/>
    </source>
</evidence>
<dbReference type="InterPro" id="IPR046872">
    <property type="entry name" value="DRHyd-ASK"/>
</dbReference>
<dbReference type="SMART" id="SM00220">
    <property type="entry name" value="S_TKc"/>
    <property type="match status" value="1"/>
</dbReference>
<evidence type="ECO:0000256" key="14">
    <source>
        <dbReference type="PROSITE-ProRule" id="PRU10141"/>
    </source>
</evidence>
<reference evidence="17 18" key="1">
    <citation type="submission" date="2024-10" db="EMBL/GenBank/DDBJ databases">
        <authorList>
            <person name="Kim D."/>
        </authorList>
    </citation>
    <scope>NUCLEOTIDE SEQUENCE [LARGE SCALE GENOMIC DNA]</scope>
    <source>
        <strain evidence="17">Taebaek</strain>
    </source>
</reference>
<dbReference type="GO" id="GO:0005524">
    <property type="term" value="F:ATP binding"/>
    <property type="evidence" value="ECO:0007669"/>
    <property type="project" value="UniProtKB-UniRule"/>
</dbReference>
<dbReference type="InterPro" id="IPR008271">
    <property type="entry name" value="Ser/Thr_kinase_AS"/>
</dbReference>
<dbReference type="InterPro" id="IPR043969">
    <property type="entry name" value="MAP3K_PH"/>
</dbReference>
<feature type="compositionally biased region" description="Low complexity" evidence="15">
    <location>
        <begin position="1432"/>
        <end position="1441"/>
    </location>
</feature>
<dbReference type="Gene3D" id="1.10.150.50">
    <property type="entry name" value="Transcription Factor, Ets-1"/>
    <property type="match status" value="1"/>
</dbReference>
<evidence type="ECO:0000256" key="13">
    <source>
        <dbReference type="ARBA" id="ARBA00048329"/>
    </source>
</evidence>
<dbReference type="PROSITE" id="PS00108">
    <property type="entry name" value="PROTEIN_KINASE_ST"/>
    <property type="match status" value="1"/>
</dbReference>
<protein>
    <recommendedName>
        <fullName evidence="3">mitogen-activated protein kinase kinase kinase</fullName>
        <ecNumber evidence="3">2.7.11.25</ecNumber>
    </recommendedName>
</protein>
<feature type="binding site" evidence="14">
    <location>
        <position position="683"/>
    </location>
    <ligand>
        <name>ATP</name>
        <dbReference type="ChEBI" id="CHEBI:30616"/>
    </ligand>
</feature>
<evidence type="ECO:0000313" key="18">
    <source>
        <dbReference type="Proteomes" id="UP001620645"/>
    </source>
</evidence>
<accession>A0ABD2KH48</accession>
<dbReference type="Pfam" id="PF20302">
    <property type="entry name" value="HisK-N-like"/>
    <property type="match status" value="1"/>
</dbReference>
<keyword evidence="9 14" id="KW-0067">ATP-binding</keyword>
<evidence type="ECO:0000256" key="8">
    <source>
        <dbReference type="ARBA" id="ARBA00022777"/>
    </source>
</evidence>
<keyword evidence="6" id="KW-0479">Metal-binding</keyword>
<dbReference type="SUPFAM" id="SSF47769">
    <property type="entry name" value="SAM/Pointed domain"/>
    <property type="match status" value="1"/>
</dbReference>
<dbReference type="GO" id="GO:0004709">
    <property type="term" value="F:MAP kinase kinase kinase activity"/>
    <property type="evidence" value="ECO:0007669"/>
    <property type="project" value="UniProtKB-EC"/>
</dbReference>
<evidence type="ECO:0000259" key="16">
    <source>
        <dbReference type="PROSITE" id="PS50011"/>
    </source>
</evidence>
<dbReference type="Pfam" id="PF13281">
    <property type="entry name" value="MAP3K_TRAF_bd"/>
    <property type="match status" value="1"/>
</dbReference>
<evidence type="ECO:0000256" key="1">
    <source>
        <dbReference type="ARBA" id="ARBA00001946"/>
    </source>
</evidence>
<comment type="cofactor">
    <cofactor evidence="1">
        <name>Mg(2+)</name>
        <dbReference type="ChEBI" id="CHEBI:18420"/>
    </cofactor>
</comment>
<keyword evidence="4" id="KW-0723">Serine/threonine-protein kinase</keyword>
<dbReference type="Pfam" id="PF20309">
    <property type="entry name" value="DRHyd-ASK"/>
    <property type="match status" value="1"/>
</dbReference>
<comment type="catalytic activity">
    <reaction evidence="12">
        <text>L-threonyl-[protein] + ATP = O-phospho-L-threonyl-[protein] + ADP + H(+)</text>
        <dbReference type="Rhea" id="RHEA:46608"/>
        <dbReference type="Rhea" id="RHEA-COMP:11060"/>
        <dbReference type="Rhea" id="RHEA-COMP:11605"/>
        <dbReference type="ChEBI" id="CHEBI:15378"/>
        <dbReference type="ChEBI" id="CHEBI:30013"/>
        <dbReference type="ChEBI" id="CHEBI:30616"/>
        <dbReference type="ChEBI" id="CHEBI:61977"/>
        <dbReference type="ChEBI" id="CHEBI:456216"/>
        <dbReference type="EC" id="2.7.11.25"/>
    </reaction>
</comment>
<keyword evidence="5" id="KW-0808">Transferase</keyword>
<dbReference type="EC" id="2.7.11.25" evidence="3"/>
<feature type="compositionally biased region" description="Polar residues" evidence="15">
    <location>
        <begin position="1548"/>
        <end position="1560"/>
    </location>
</feature>
<evidence type="ECO:0000256" key="6">
    <source>
        <dbReference type="ARBA" id="ARBA00022723"/>
    </source>
</evidence>
<evidence type="ECO:0000256" key="9">
    <source>
        <dbReference type="ARBA" id="ARBA00022840"/>
    </source>
</evidence>
<dbReference type="Gene3D" id="3.30.200.20">
    <property type="entry name" value="Phosphorylase Kinase, domain 1"/>
    <property type="match status" value="1"/>
</dbReference>
<evidence type="ECO:0000256" key="2">
    <source>
        <dbReference type="ARBA" id="ARBA00006529"/>
    </source>
</evidence>
<comment type="caution">
    <text evidence="17">The sequence shown here is derived from an EMBL/GenBank/DDBJ whole genome shotgun (WGS) entry which is preliminary data.</text>
</comment>
<dbReference type="GO" id="GO:0046872">
    <property type="term" value="F:metal ion binding"/>
    <property type="evidence" value="ECO:0007669"/>
    <property type="project" value="UniProtKB-KW"/>
</dbReference>
<keyword evidence="11" id="KW-0175">Coiled coil</keyword>
<evidence type="ECO:0000256" key="4">
    <source>
        <dbReference type="ARBA" id="ARBA00022527"/>
    </source>
</evidence>
<evidence type="ECO:0000256" key="12">
    <source>
        <dbReference type="ARBA" id="ARBA00047559"/>
    </source>
</evidence>
<dbReference type="Gene3D" id="1.10.510.10">
    <property type="entry name" value="Transferase(Phosphotransferase) domain 1"/>
    <property type="match status" value="1"/>
</dbReference>
<dbReference type="PANTHER" id="PTHR11584:SF394">
    <property type="entry name" value="APOPTOTIC SIGNAL-REGULATING KINASE 1, ISOFORM C"/>
    <property type="match status" value="1"/>
</dbReference>
<dbReference type="InterPro" id="IPR013761">
    <property type="entry name" value="SAM/pointed_sf"/>
</dbReference>
<comment type="similarity">
    <text evidence="2">Belongs to the protein kinase superfamily. STE Ser/Thr protein kinase family. MAP kinase kinase kinase subfamily.</text>
</comment>
<evidence type="ECO:0000256" key="11">
    <source>
        <dbReference type="ARBA" id="ARBA00023054"/>
    </source>
</evidence>
<feature type="region of interest" description="Disordered" evidence="15">
    <location>
        <begin position="1117"/>
        <end position="1139"/>
    </location>
</feature>
<dbReference type="InterPro" id="IPR025136">
    <property type="entry name" value="MAP3K_TRAF-bd"/>
</dbReference>
<proteinExistence type="inferred from homology"/>
<dbReference type="Proteomes" id="UP001620645">
    <property type="component" value="Unassembled WGS sequence"/>
</dbReference>